<dbReference type="Proteomes" id="UP000234845">
    <property type="component" value="Unassembled WGS sequence"/>
</dbReference>
<name>A0A2N5XZ11_9GAMM</name>
<comment type="caution">
    <text evidence="1">The sequence shown here is derived from an EMBL/GenBank/DDBJ whole genome shotgun (WGS) entry which is preliminary data.</text>
</comment>
<evidence type="ECO:0000313" key="2">
    <source>
        <dbReference type="Proteomes" id="UP000234845"/>
    </source>
</evidence>
<gene>
    <name evidence="1" type="ORF">CWI75_16230</name>
</gene>
<protein>
    <submittedName>
        <fullName evidence="1">Uncharacterized protein</fullName>
    </submittedName>
</protein>
<dbReference type="AlphaFoldDB" id="A0A2N5XZ11"/>
<organism evidence="1 2">
    <name type="scientific">Kineobactrum sediminis</name>
    <dbReference type="NCBI Taxonomy" id="1905677"/>
    <lineage>
        <taxon>Bacteria</taxon>
        <taxon>Pseudomonadati</taxon>
        <taxon>Pseudomonadota</taxon>
        <taxon>Gammaproteobacteria</taxon>
        <taxon>Cellvibrionales</taxon>
        <taxon>Halieaceae</taxon>
        <taxon>Kineobactrum</taxon>
    </lineage>
</organism>
<sequence>MYVFSVNATARIPRAAVPEGKIMPFMVYINFADLFGAEQLCKIYLMQAGFTEVHIEKRKLFSQQMLEDEQLLLTDPALKEALESGYMIRMFDEEDELH</sequence>
<dbReference type="EMBL" id="PKLZ01000014">
    <property type="protein sequence ID" value="PLW81377.1"/>
    <property type="molecule type" value="Genomic_DNA"/>
</dbReference>
<dbReference type="OrthoDB" id="5624986at2"/>
<evidence type="ECO:0000313" key="1">
    <source>
        <dbReference type="EMBL" id="PLW81377.1"/>
    </source>
</evidence>
<reference evidence="2" key="1">
    <citation type="submission" date="2017-11" db="EMBL/GenBank/DDBJ databases">
        <title>The draft genome sequence of Chromatocurvus sp. F02.</title>
        <authorList>
            <person name="Du Z.-J."/>
            <person name="Chang Y.-Q."/>
        </authorList>
    </citation>
    <scope>NUCLEOTIDE SEQUENCE [LARGE SCALE GENOMIC DNA]</scope>
    <source>
        <strain evidence="2">F02</strain>
    </source>
</reference>
<accession>A0A2N5XZ11</accession>
<proteinExistence type="predicted"/>
<keyword evidence="2" id="KW-1185">Reference proteome</keyword>